<gene>
    <name evidence="2" type="ORF">LOD99_6936</name>
</gene>
<reference evidence="2 3" key="1">
    <citation type="journal article" date="2023" name="BMC Biol.">
        <title>The compact genome of the sponge Oopsacas minuta (Hexactinellida) is lacking key metazoan core genes.</title>
        <authorList>
            <person name="Santini S."/>
            <person name="Schenkelaars Q."/>
            <person name="Jourda C."/>
            <person name="Duchesne M."/>
            <person name="Belahbib H."/>
            <person name="Rocher C."/>
            <person name="Selva M."/>
            <person name="Riesgo A."/>
            <person name="Vervoort M."/>
            <person name="Leys S.P."/>
            <person name="Kodjabachian L."/>
            <person name="Le Bivic A."/>
            <person name="Borchiellini C."/>
            <person name="Claverie J.M."/>
            <person name="Renard E."/>
        </authorList>
    </citation>
    <scope>NUCLEOTIDE SEQUENCE [LARGE SCALE GENOMIC DNA]</scope>
    <source>
        <strain evidence="2">SPO-2</strain>
    </source>
</reference>
<name>A0AAV7JJL3_9METZ</name>
<sequence length="305" mass="34831">MPSIKRKLRTFLFKRMGPKPTERREIDFSFVPSAHEEFRSQTTKKLMSLNRREMFIDDNISKIKKDLLKMRQESGELMTRCTRLDSNLGPEEFPKVSVSSLTPSESQNKTFDDCDLSICSDDDYDNPVLTPSISCRPRLETVASNTEISSTKSSIETENKSQINFPENSPSLSSECSSEQSPVKDSSLDETPVRTLNRQFYRAPKTLPNSTHHISGKSYSENDCPPVLNRYSLLLPERPHSSFMDYFHSSQRHMAYKITNPQNLLHTNSESILEQSITKPKSFATDVFDEVRKSIGDLTVNKITN</sequence>
<dbReference type="Proteomes" id="UP001165289">
    <property type="component" value="Unassembled WGS sequence"/>
</dbReference>
<dbReference type="EMBL" id="JAKMXF010000324">
    <property type="protein sequence ID" value="KAI6648862.1"/>
    <property type="molecule type" value="Genomic_DNA"/>
</dbReference>
<feature type="compositionally biased region" description="Low complexity" evidence="1">
    <location>
        <begin position="166"/>
        <end position="181"/>
    </location>
</feature>
<comment type="caution">
    <text evidence="2">The sequence shown here is derived from an EMBL/GenBank/DDBJ whole genome shotgun (WGS) entry which is preliminary data.</text>
</comment>
<evidence type="ECO:0000313" key="2">
    <source>
        <dbReference type="EMBL" id="KAI6648862.1"/>
    </source>
</evidence>
<accession>A0AAV7JJL3</accession>
<evidence type="ECO:0000313" key="3">
    <source>
        <dbReference type="Proteomes" id="UP001165289"/>
    </source>
</evidence>
<keyword evidence="3" id="KW-1185">Reference proteome</keyword>
<evidence type="ECO:0000256" key="1">
    <source>
        <dbReference type="SAM" id="MobiDB-lite"/>
    </source>
</evidence>
<feature type="compositionally biased region" description="Low complexity" evidence="1">
    <location>
        <begin position="144"/>
        <end position="156"/>
    </location>
</feature>
<organism evidence="2 3">
    <name type="scientific">Oopsacas minuta</name>
    <dbReference type="NCBI Taxonomy" id="111878"/>
    <lineage>
        <taxon>Eukaryota</taxon>
        <taxon>Metazoa</taxon>
        <taxon>Porifera</taxon>
        <taxon>Hexactinellida</taxon>
        <taxon>Hexasterophora</taxon>
        <taxon>Lyssacinosida</taxon>
        <taxon>Leucopsacidae</taxon>
        <taxon>Oopsacas</taxon>
    </lineage>
</organism>
<feature type="region of interest" description="Disordered" evidence="1">
    <location>
        <begin position="142"/>
        <end position="190"/>
    </location>
</feature>
<dbReference type="AlphaFoldDB" id="A0AAV7JJL3"/>
<proteinExistence type="predicted"/>
<protein>
    <submittedName>
        <fullName evidence="2">Uncharacterized protein</fullName>
    </submittedName>
</protein>